<evidence type="ECO:0000256" key="10">
    <source>
        <dbReference type="ARBA" id="ARBA00022967"/>
    </source>
</evidence>
<dbReference type="InterPro" id="IPR001750">
    <property type="entry name" value="ND/Mrp_TM"/>
</dbReference>
<keyword evidence="14 18" id="KW-0830">Ubiquinone</keyword>
<evidence type="ECO:0000256" key="3">
    <source>
        <dbReference type="ARBA" id="ARBA00007012"/>
    </source>
</evidence>
<feature type="transmembrane region" description="Helical" evidence="18">
    <location>
        <begin position="249"/>
        <end position="271"/>
    </location>
</feature>
<keyword evidence="12 18" id="KW-1133">Transmembrane helix</keyword>
<evidence type="ECO:0000256" key="4">
    <source>
        <dbReference type="ARBA" id="ARBA00012944"/>
    </source>
</evidence>
<comment type="similarity">
    <text evidence="3 18">Belongs to the complex I subunit 2 family.</text>
</comment>
<feature type="transmembrane region" description="Helical" evidence="18">
    <location>
        <begin position="186"/>
        <end position="204"/>
    </location>
</feature>
<comment type="function">
    <text evidence="18">Core subunit of the mitochondrial membrane respiratory chain NADH dehydrogenase (Complex I) which catalyzes electron transfer from NADH through the respiratory chain, using ubiquinone as an electron acceptor. Essential for the catalytic activity and assembly of complex I.</text>
</comment>
<accession>A0A8T9ZY59</accession>
<evidence type="ECO:0000256" key="17">
    <source>
        <dbReference type="ARBA" id="ARBA00049551"/>
    </source>
</evidence>
<sequence>MKIMFIPLTMSSIMVMSSNNWVSMWIGMEINMVGFVPMMKSKTKESSKSMTIYFLAQSMGSSLFLYALLSQWLYPLYNQSMMTSLVMMSMMIKMGVPPMHAWMVSMMKTMDWTQCFILMTWQKLAPLAVMFQISESINNTCLMGIMCSITGSIGGLNQTSLRKIMAYSSISHMGWMLIMTLSENKWLVYITLYSAATFMLCYLFNKESIFFINQLSMKSKLNKISFATMIMNLGGLPPTMGFMMKWISIQFMIEMSMTVTATLMIMTWFYMNMTYPMLTMSMKSMKISSKLEMDYSVMTVASISIPLVLTINKLI</sequence>
<keyword evidence="6" id="KW-0813">Transport</keyword>
<feature type="domain" description="NADH:quinone oxidoreductase/Mrp antiporter transmembrane" evidence="19">
    <location>
        <begin position="18"/>
        <end position="266"/>
    </location>
</feature>
<evidence type="ECO:0000256" key="2">
    <source>
        <dbReference type="ARBA" id="ARBA00004448"/>
    </source>
</evidence>
<evidence type="ECO:0000256" key="13">
    <source>
        <dbReference type="ARBA" id="ARBA00023027"/>
    </source>
</evidence>
<evidence type="ECO:0000256" key="12">
    <source>
        <dbReference type="ARBA" id="ARBA00022989"/>
    </source>
</evidence>
<protein>
    <recommendedName>
        <fullName evidence="5 18">NADH-ubiquinone oxidoreductase chain 2</fullName>
        <ecNumber evidence="4 18">7.1.1.2</ecNumber>
    </recommendedName>
</protein>
<dbReference type="AlphaFoldDB" id="A0A8T9ZY59"/>
<keyword evidence="15 18" id="KW-0496">Mitochondrion</keyword>
<comment type="function">
    <text evidence="1">Core subunit of the mitochondrial membrane respiratory chain NADH dehydrogenase (Complex I) that is believed to belong to the minimal assembly required for catalysis. Complex I functions in the transfer of electrons from NADH to the respiratory chain. The immediate electron acceptor for the enzyme is believed to be ubiquinone.</text>
</comment>
<keyword evidence="9 18" id="KW-0999">Mitochondrion inner membrane</keyword>
<dbReference type="Pfam" id="PF00361">
    <property type="entry name" value="Proton_antipo_M"/>
    <property type="match status" value="1"/>
</dbReference>
<evidence type="ECO:0000256" key="7">
    <source>
        <dbReference type="ARBA" id="ARBA00022660"/>
    </source>
</evidence>
<evidence type="ECO:0000256" key="18">
    <source>
        <dbReference type="RuleBase" id="RU003403"/>
    </source>
</evidence>
<dbReference type="PANTHER" id="PTHR46552:SF1">
    <property type="entry name" value="NADH-UBIQUINONE OXIDOREDUCTASE CHAIN 2"/>
    <property type="match status" value="1"/>
</dbReference>
<evidence type="ECO:0000256" key="6">
    <source>
        <dbReference type="ARBA" id="ARBA00022448"/>
    </source>
</evidence>
<keyword evidence="16 18" id="KW-0472">Membrane</keyword>
<dbReference type="GO" id="GO:0005743">
    <property type="term" value="C:mitochondrial inner membrane"/>
    <property type="evidence" value="ECO:0007669"/>
    <property type="project" value="UniProtKB-SubCell"/>
</dbReference>
<proteinExistence type="inferred from homology"/>
<geneLocation type="mitochondrion" evidence="20"/>
<evidence type="ECO:0000256" key="8">
    <source>
        <dbReference type="ARBA" id="ARBA00022692"/>
    </source>
</evidence>
<keyword evidence="13 18" id="KW-0520">NAD</keyword>
<keyword evidence="11 18" id="KW-0249">Electron transport</keyword>
<feature type="transmembrane region" description="Helical" evidence="18">
    <location>
        <begin position="50"/>
        <end position="69"/>
    </location>
</feature>
<dbReference type="GO" id="GO:0008137">
    <property type="term" value="F:NADH dehydrogenase (ubiquinone) activity"/>
    <property type="evidence" value="ECO:0007669"/>
    <property type="project" value="UniProtKB-EC"/>
</dbReference>
<evidence type="ECO:0000256" key="9">
    <source>
        <dbReference type="ARBA" id="ARBA00022792"/>
    </source>
</evidence>
<keyword evidence="10 18" id="KW-1278">Translocase</keyword>
<name>A0A8T9ZY59_9HEMI</name>
<feature type="transmembrane region" description="Helical" evidence="18">
    <location>
        <begin position="20"/>
        <end position="38"/>
    </location>
</feature>
<evidence type="ECO:0000313" key="20">
    <source>
        <dbReference type="EMBL" id="UPL66037.1"/>
    </source>
</evidence>
<evidence type="ECO:0000259" key="19">
    <source>
        <dbReference type="Pfam" id="PF00361"/>
    </source>
</evidence>
<evidence type="ECO:0000256" key="16">
    <source>
        <dbReference type="ARBA" id="ARBA00023136"/>
    </source>
</evidence>
<evidence type="ECO:0000256" key="14">
    <source>
        <dbReference type="ARBA" id="ARBA00023075"/>
    </source>
</evidence>
<keyword evidence="8 18" id="KW-0812">Transmembrane</keyword>
<evidence type="ECO:0000256" key="11">
    <source>
        <dbReference type="ARBA" id="ARBA00022982"/>
    </source>
</evidence>
<dbReference type="GO" id="GO:0006120">
    <property type="term" value="P:mitochondrial electron transport, NADH to ubiquinone"/>
    <property type="evidence" value="ECO:0007669"/>
    <property type="project" value="InterPro"/>
</dbReference>
<dbReference type="EMBL" id="MW619704">
    <property type="protein sequence ID" value="UPL66037.1"/>
    <property type="molecule type" value="Genomic_DNA"/>
</dbReference>
<dbReference type="PANTHER" id="PTHR46552">
    <property type="entry name" value="NADH-UBIQUINONE OXIDOREDUCTASE CHAIN 2"/>
    <property type="match status" value="1"/>
</dbReference>
<reference evidence="20" key="1">
    <citation type="journal article" date="2022" name="Cladistics">
        <title>Diversification of the phytophagous lineages of true bugs (Insecta: Hemiptera: Heteroptera) shortly after that of the flowering plants.</title>
        <authorList>
            <person name="Ye F."/>
            <person name="Kment P."/>
            <person name="Redei D."/>
            <person name="Luo J.Y."/>
            <person name="Wang Y.H."/>
            <person name="Kuechler S.M."/>
            <person name="Zhang W.W."/>
            <person name="Chen P.P."/>
            <person name="Wu H.Y."/>
            <person name="Wu Y.Z."/>
            <person name="Sun X.Y."/>
            <person name="Ding L."/>
            <person name="Wang Y.R."/>
            <person name="Xie Q."/>
        </authorList>
    </citation>
    <scope>NUCLEOTIDE SEQUENCE</scope>
</reference>
<comment type="catalytic activity">
    <reaction evidence="17 18">
        <text>a ubiquinone + NADH + 5 H(+)(in) = a ubiquinol + NAD(+) + 4 H(+)(out)</text>
        <dbReference type="Rhea" id="RHEA:29091"/>
        <dbReference type="Rhea" id="RHEA-COMP:9565"/>
        <dbReference type="Rhea" id="RHEA-COMP:9566"/>
        <dbReference type="ChEBI" id="CHEBI:15378"/>
        <dbReference type="ChEBI" id="CHEBI:16389"/>
        <dbReference type="ChEBI" id="CHEBI:17976"/>
        <dbReference type="ChEBI" id="CHEBI:57540"/>
        <dbReference type="ChEBI" id="CHEBI:57945"/>
        <dbReference type="EC" id="7.1.1.2"/>
    </reaction>
</comment>
<keyword evidence="7 18" id="KW-0679">Respiratory chain</keyword>
<evidence type="ECO:0000256" key="5">
    <source>
        <dbReference type="ARBA" id="ARBA00021008"/>
    </source>
</evidence>
<dbReference type="InterPro" id="IPR003917">
    <property type="entry name" value="NADH_UbQ_OxRdtase_chain2"/>
</dbReference>
<dbReference type="InterPro" id="IPR050175">
    <property type="entry name" value="Complex_I_Subunit_2"/>
</dbReference>
<feature type="transmembrane region" description="Helical" evidence="18">
    <location>
        <begin position="224"/>
        <end position="243"/>
    </location>
</feature>
<dbReference type="EC" id="7.1.1.2" evidence="4 18"/>
<organism evidence="20">
    <name type="scientific">Arbanatus sp</name>
    <dbReference type="NCBI Taxonomy" id="2931282"/>
    <lineage>
        <taxon>Eukaryota</taxon>
        <taxon>Metazoa</taxon>
        <taxon>Ecdysozoa</taxon>
        <taxon>Arthropoda</taxon>
        <taxon>Hexapoda</taxon>
        <taxon>Insecta</taxon>
        <taxon>Pterygota</taxon>
        <taxon>Neoptera</taxon>
        <taxon>Paraneoptera</taxon>
        <taxon>Hemiptera</taxon>
        <taxon>Heteroptera</taxon>
        <taxon>Panheteroptera</taxon>
        <taxon>Pentatomomorpha</taxon>
        <taxon>Aradoidea</taxon>
        <taxon>Aradidae</taxon>
        <taxon>Mezirinae</taxon>
        <taxon>Arbanatus</taxon>
    </lineage>
</organism>
<evidence type="ECO:0000256" key="1">
    <source>
        <dbReference type="ARBA" id="ARBA00003257"/>
    </source>
</evidence>
<dbReference type="PRINTS" id="PR01436">
    <property type="entry name" value="NADHDHGNASE2"/>
</dbReference>
<evidence type="ECO:0000256" key="15">
    <source>
        <dbReference type="ARBA" id="ARBA00023128"/>
    </source>
</evidence>
<comment type="subcellular location">
    <subcellularLocation>
        <location evidence="2 18">Mitochondrion inner membrane</location>
        <topology evidence="2 18">Multi-pass membrane protein</topology>
    </subcellularLocation>
</comment>